<protein>
    <submittedName>
        <fullName evidence="2">Alpha-amylase family protein</fullName>
    </submittedName>
</protein>
<evidence type="ECO:0000313" key="2">
    <source>
        <dbReference type="EMBL" id="GAB1584365.1"/>
    </source>
</evidence>
<dbReference type="InterPro" id="IPR017853">
    <property type="entry name" value="GH"/>
</dbReference>
<reference evidence="2 3" key="1">
    <citation type="submission" date="2024-10" db="EMBL/GenBank/DDBJ databases">
        <title>Isolation, draft genome sequencing and identification of Phyllobacterium sp. NSA23, isolated from leaf soil.</title>
        <authorList>
            <person name="Akita H."/>
        </authorList>
    </citation>
    <scope>NUCLEOTIDE SEQUENCE [LARGE SCALE GENOMIC DNA]</scope>
    <source>
        <strain evidence="2 3">NSA23</strain>
    </source>
</reference>
<sequence length="538" mass="61460">MIQSWWKDAIIYAVDVERFHDGNGDGVGDFKGLTSKLHYIADLGVTCIWLLPFYPSTEEDNGYAITDYFRIDSRFGLFEDFLDFVHRAGEYGIRVIIDLVVHHTSDQHPWFQAARYNEKSRYRDYYVWAHHPPPVAPGEGTIFPGEEDTVWTYDEVARAFYHHRFYHFEPGLNQANPDVRDEIMRIMDFWLSFGIAGFRVDAAAHLLENPLATPSEAEEIPDILRQMYKRATTFKPDVLMLGEVDESPQELEKFFDGSRLNMMFNFLLDNYLILALAEEGAEPIQRGLTLLPQAPSNGQWANFLRNLDEADLERLKPEELEAVFRAFAPEENMRIYGRGLRRRLAPMLGGDEQRLKMAFSLLFAMPGAPLIVYGDEIGMGEDLSQPGRNAVRSPMQWDGSDNGGFSTQKKLVQPVIRDGPFGFTRVNVEEQLNRPDSLLSFIRQLTKLRRRHKEIQSGAYAILGCKSEHVLALHYKSEDTPLIVLHNLKGEKAKVEIDLPLDVGPLSSLFGDGGPEFSNGRLRLELEPYGIRWLGRAK</sequence>
<dbReference type="InterPro" id="IPR013780">
    <property type="entry name" value="Glyco_hydro_b"/>
</dbReference>
<dbReference type="EMBL" id="BAAFZP010000002">
    <property type="protein sequence ID" value="GAB1584365.1"/>
    <property type="molecule type" value="Genomic_DNA"/>
</dbReference>
<dbReference type="Gene3D" id="2.60.40.1180">
    <property type="entry name" value="Golgi alpha-mannosidase II"/>
    <property type="match status" value="1"/>
</dbReference>
<evidence type="ECO:0000313" key="3">
    <source>
        <dbReference type="Proteomes" id="UP001628091"/>
    </source>
</evidence>
<dbReference type="SUPFAM" id="SSF51445">
    <property type="entry name" value="(Trans)glycosidases"/>
    <property type="match status" value="1"/>
</dbReference>
<keyword evidence="3" id="KW-1185">Reference proteome</keyword>
<dbReference type="InterPro" id="IPR006047">
    <property type="entry name" value="GH13_cat_dom"/>
</dbReference>
<evidence type="ECO:0000259" key="1">
    <source>
        <dbReference type="SMART" id="SM00642"/>
    </source>
</evidence>
<dbReference type="InterPro" id="IPR045857">
    <property type="entry name" value="O16G_dom_2"/>
</dbReference>
<dbReference type="RefSeq" id="WP_407866783.1">
    <property type="nucleotide sequence ID" value="NZ_BAAFZP010000002.1"/>
</dbReference>
<dbReference type="CDD" id="cd11334">
    <property type="entry name" value="AmyAc_TreS"/>
    <property type="match status" value="1"/>
</dbReference>
<dbReference type="Proteomes" id="UP001628091">
    <property type="component" value="Unassembled WGS sequence"/>
</dbReference>
<proteinExistence type="predicted"/>
<dbReference type="SMART" id="SM00642">
    <property type="entry name" value="Aamy"/>
    <property type="match status" value="1"/>
</dbReference>
<dbReference type="PANTHER" id="PTHR10357:SF219">
    <property type="entry name" value="MALTOSE ALPHA-D-GLUCOSYLTRANSFERASE"/>
    <property type="match status" value="1"/>
</dbReference>
<feature type="domain" description="Glycosyl hydrolase family 13 catalytic" evidence="1">
    <location>
        <begin position="13"/>
        <end position="417"/>
    </location>
</feature>
<dbReference type="Gene3D" id="3.20.20.80">
    <property type="entry name" value="Glycosidases"/>
    <property type="match status" value="1"/>
</dbReference>
<dbReference type="SUPFAM" id="SSF51011">
    <property type="entry name" value="Glycosyl hydrolase domain"/>
    <property type="match status" value="1"/>
</dbReference>
<dbReference type="PANTHER" id="PTHR10357">
    <property type="entry name" value="ALPHA-AMYLASE FAMILY MEMBER"/>
    <property type="match status" value="1"/>
</dbReference>
<comment type="caution">
    <text evidence="2">The sequence shown here is derived from an EMBL/GenBank/DDBJ whole genome shotgun (WGS) entry which is preliminary data.</text>
</comment>
<dbReference type="Pfam" id="PF00128">
    <property type="entry name" value="Alpha-amylase"/>
    <property type="match status" value="1"/>
</dbReference>
<accession>A0ABQ0H635</accession>
<organism evidence="2 3">
    <name type="scientific">Phyllobacterium phragmitis</name>
    <dbReference type="NCBI Taxonomy" id="2670329"/>
    <lineage>
        <taxon>Bacteria</taxon>
        <taxon>Pseudomonadati</taxon>
        <taxon>Pseudomonadota</taxon>
        <taxon>Alphaproteobacteria</taxon>
        <taxon>Hyphomicrobiales</taxon>
        <taxon>Phyllobacteriaceae</taxon>
        <taxon>Phyllobacterium</taxon>
    </lineage>
</organism>
<name>A0ABQ0H635_9HYPH</name>
<gene>
    <name evidence="2" type="ORF">PPNSA23_43080</name>
</gene>
<dbReference type="Gene3D" id="3.90.400.10">
    <property type="entry name" value="Oligo-1,6-glucosidase, Domain 2"/>
    <property type="match status" value="1"/>
</dbReference>